<keyword evidence="1" id="KW-1133">Transmembrane helix</keyword>
<evidence type="ECO:0008006" key="4">
    <source>
        <dbReference type="Google" id="ProtNLM"/>
    </source>
</evidence>
<feature type="transmembrane region" description="Helical" evidence="1">
    <location>
        <begin position="12"/>
        <end position="33"/>
    </location>
</feature>
<gene>
    <name evidence="2" type="ORF">M569_03462</name>
</gene>
<name>S8EFD9_9LAMI</name>
<dbReference type="EMBL" id="AUSU01001318">
    <property type="protein sequence ID" value="EPS71292.1"/>
    <property type="molecule type" value="Genomic_DNA"/>
</dbReference>
<accession>S8EFD9</accession>
<sequence length="730" mass="81444">ACGEQNIFKKKVILAFPILFKILLTFFWGQMVISTYEALSRALTTEQTSAAEFIGRSHSEEPEGNLSEIVPDGTIVALQDVDQHTYVVVERAESRFKITGAIHYSVVGEQALFRIKYKKSRMWKSEAEYFTLTSLYAEKNYGESLRLNFHARSRVVDISCTDENPSALWKMLPFKSDAYENSTELEYSTSLSRGLFHLVNKKNDFGVAFTNGILEFISKPGNLFKWKVFDGHNPPGSSSLSPNWLRVKGTSSLSPESSELHDSHTSEKGEIKKKERPFGILIAVNKVAVTVCHELSSSEERFPLLQVSLMPNQIIVQVSDSKVRVMNSFEVNLYYFNGQQNLWKNFIQPLELCIFYSQNIFIHGAESSSHGFSKHFYIRTGEVSVFLTQLSLDILLFVIGKLDLAGPYAVKSSAVLGNCCKVENKSGLTLVCQFYGNQEVAIHASQSNTIFLRHMALANQPLEGSFISAQLVKEGFFSSSPIRLSLLEARKISWRSRVVSLQDSKSFPGPFIIIEISKGVEDGLSISVSPLLKIHNDTDFQMELRFQRPSGEEPESASFMLGAGDVIDDAVMAFTGIDIPGNLRKVLASLSVGNYLFSFRPVIAEGTTDSTFSVDWSDDVKGGKPVRLSGLVDKLNYQMREALSINSMKFSMYTGNCALKSGEGFTANLYFHIETVGMSVPIVHPDNSGYVHPNGNQAFLLQEQKEIFVLPTIQVLNLLHTEIHVSLTDT</sequence>
<feature type="non-terminal residue" evidence="2">
    <location>
        <position position="730"/>
    </location>
</feature>
<dbReference type="AlphaFoldDB" id="S8EFD9"/>
<evidence type="ECO:0000313" key="3">
    <source>
        <dbReference type="Proteomes" id="UP000015453"/>
    </source>
</evidence>
<dbReference type="OrthoDB" id="908656at2759"/>
<feature type="non-terminal residue" evidence="2">
    <location>
        <position position="1"/>
    </location>
</feature>
<organism evidence="2 3">
    <name type="scientific">Genlisea aurea</name>
    <dbReference type="NCBI Taxonomy" id="192259"/>
    <lineage>
        <taxon>Eukaryota</taxon>
        <taxon>Viridiplantae</taxon>
        <taxon>Streptophyta</taxon>
        <taxon>Embryophyta</taxon>
        <taxon>Tracheophyta</taxon>
        <taxon>Spermatophyta</taxon>
        <taxon>Magnoliopsida</taxon>
        <taxon>eudicotyledons</taxon>
        <taxon>Gunneridae</taxon>
        <taxon>Pentapetalae</taxon>
        <taxon>asterids</taxon>
        <taxon>lamiids</taxon>
        <taxon>Lamiales</taxon>
        <taxon>Lentibulariaceae</taxon>
        <taxon>Genlisea</taxon>
    </lineage>
</organism>
<dbReference type="PANTHER" id="PTHR16166">
    <property type="entry name" value="VACUOLAR PROTEIN SORTING-ASSOCIATED PROTEIN VPS13"/>
    <property type="match status" value="1"/>
</dbReference>
<keyword evidence="3" id="KW-1185">Reference proteome</keyword>
<evidence type="ECO:0000256" key="1">
    <source>
        <dbReference type="SAM" id="Phobius"/>
    </source>
</evidence>
<dbReference type="PANTHER" id="PTHR16166:SF130">
    <property type="entry name" value="PROTEIN SORTING-ASSOCIATED PROTEIN, PUTATIVE (DUF1162)-RELATED"/>
    <property type="match status" value="1"/>
</dbReference>
<comment type="caution">
    <text evidence="2">The sequence shown here is derived from an EMBL/GenBank/DDBJ whole genome shotgun (WGS) entry which is preliminary data.</text>
</comment>
<protein>
    <recommendedName>
        <fullName evidence="4">Vacuolar protein sorting-associated protein 13 VPS13 adaptor binding domain-containing protein</fullName>
    </recommendedName>
</protein>
<reference evidence="2 3" key="1">
    <citation type="journal article" date="2013" name="BMC Genomics">
        <title>The miniature genome of a carnivorous plant Genlisea aurea contains a low number of genes and short non-coding sequences.</title>
        <authorList>
            <person name="Leushkin E.V."/>
            <person name="Sutormin R.A."/>
            <person name="Nabieva E.R."/>
            <person name="Penin A.A."/>
            <person name="Kondrashov A.S."/>
            <person name="Logacheva M.D."/>
        </authorList>
    </citation>
    <scope>NUCLEOTIDE SEQUENCE [LARGE SCALE GENOMIC DNA]</scope>
</reference>
<dbReference type="InterPro" id="IPR026847">
    <property type="entry name" value="VPS13"/>
</dbReference>
<keyword evidence="1" id="KW-0812">Transmembrane</keyword>
<evidence type="ECO:0000313" key="2">
    <source>
        <dbReference type="EMBL" id="EPS71292.1"/>
    </source>
</evidence>
<dbReference type="GO" id="GO:0045053">
    <property type="term" value="P:protein retention in Golgi apparatus"/>
    <property type="evidence" value="ECO:0007669"/>
    <property type="project" value="TreeGrafter"/>
</dbReference>
<proteinExistence type="predicted"/>
<dbReference type="Proteomes" id="UP000015453">
    <property type="component" value="Unassembled WGS sequence"/>
</dbReference>
<dbReference type="GO" id="GO:0006623">
    <property type="term" value="P:protein targeting to vacuole"/>
    <property type="evidence" value="ECO:0007669"/>
    <property type="project" value="TreeGrafter"/>
</dbReference>
<keyword evidence="1" id="KW-0472">Membrane</keyword>